<keyword evidence="1" id="KW-1133">Transmembrane helix</keyword>
<dbReference type="PANTHER" id="PTHR40394:SF2">
    <property type="entry name" value="QUINOL:CYTOCHROME C OXIDOREDUCTASE MEMBRANE PROTEIN"/>
    <property type="match status" value="1"/>
</dbReference>
<dbReference type="Proteomes" id="UP000055590">
    <property type="component" value="Chromosome"/>
</dbReference>
<feature type="transmembrane region" description="Helical" evidence="1">
    <location>
        <begin position="54"/>
        <end position="75"/>
    </location>
</feature>
<sequence length="177" mass="19603">MAKHKVLVAEFDTPAEIVSAAGKLQAAGYRDYDAHIPFPIHGLDKAMKIPDSKLGWIVLACGITGASIGLGLQWWSSTIEYPMVIGGKPFFSFQAFVPVTFALTILLSAFGTVFGMFALNGLPRWHHPVLMHPNLRRMTDDKFYLSVESDDPRFDLTKTRDLLEQVGGKRIALLETP</sequence>
<gene>
    <name evidence="2" type="ORF">AKJ08_3199</name>
</gene>
<evidence type="ECO:0000313" key="3">
    <source>
        <dbReference type="Proteomes" id="UP000055590"/>
    </source>
</evidence>
<dbReference type="PANTHER" id="PTHR40394">
    <property type="entry name" value="LIPOPROTEIN-RELATED"/>
    <property type="match status" value="1"/>
</dbReference>
<dbReference type="Pfam" id="PF11821">
    <property type="entry name" value="ActD"/>
    <property type="match status" value="1"/>
</dbReference>
<keyword evidence="3" id="KW-1185">Reference proteome</keyword>
<keyword evidence="1" id="KW-0472">Membrane</keyword>
<dbReference type="KEGG" id="vin:AKJ08_3199"/>
<proteinExistence type="predicted"/>
<dbReference type="AlphaFoldDB" id="A0A0K1PH28"/>
<organism evidence="2 3">
    <name type="scientific">Vulgatibacter incomptus</name>
    <dbReference type="NCBI Taxonomy" id="1391653"/>
    <lineage>
        <taxon>Bacteria</taxon>
        <taxon>Pseudomonadati</taxon>
        <taxon>Myxococcota</taxon>
        <taxon>Myxococcia</taxon>
        <taxon>Myxococcales</taxon>
        <taxon>Cystobacterineae</taxon>
        <taxon>Vulgatibacteraceae</taxon>
        <taxon>Vulgatibacter</taxon>
    </lineage>
</organism>
<name>A0A0K1PH28_9BACT</name>
<protein>
    <submittedName>
        <fullName evidence="2">ABC-type Fe3+ transport system protein</fullName>
    </submittedName>
</protein>
<keyword evidence="1" id="KW-0812">Transmembrane</keyword>
<dbReference type="OrthoDB" id="9792475at2"/>
<feature type="transmembrane region" description="Helical" evidence="1">
    <location>
        <begin position="95"/>
        <end position="119"/>
    </location>
</feature>
<evidence type="ECO:0000256" key="1">
    <source>
        <dbReference type="SAM" id="Phobius"/>
    </source>
</evidence>
<evidence type="ECO:0000313" key="2">
    <source>
        <dbReference type="EMBL" id="AKU92812.1"/>
    </source>
</evidence>
<reference evidence="2 3" key="1">
    <citation type="submission" date="2015-08" db="EMBL/GenBank/DDBJ databases">
        <authorList>
            <person name="Babu N.S."/>
            <person name="Beckwith C.J."/>
            <person name="Beseler K.G."/>
            <person name="Brison A."/>
            <person name="Carone J.V."/>
            <person name="Caskin T.P."/>
            <person name="Diamond M."/>
            <person name="Durham M.E."/>
            <person name="Foxe J.M."/>
            <person name="Go M."/>
            <person name="Henderson B.A."/>
            <person name="Jones I.B."/>
            <person name="McGettigan J.A."/>
            <person name="Micheletti S.J."/>
            <person name="Nasrallah M.E."/>
            <person name="Ortiz D."/>
            <person name="Piller C.R."/>
            <person name="Privatt S.R."/>
            <person name="Schneider S.L."/>
            <person name="Sharp S."/>
            <person name="Smith T.C."/>
            <person name="Stanton J.D."/>
            <person name="Ullery H.E."/>
            <person name="Wilson R.J."/>
            <person name="Serrano M.G."/>
            <person name="Buck G."/>
            <person name="Lee V."/>
            <person name="Wang Y."/>
            <person name="Carvalho R."/>
            <person name="Voegtly L."/>
            <person name="Shi R."/>
            <person name="Duckworth R."/>
            <person name="Johnson A."/>
            <person name="Loviza R."/>
            <person name="Walstead R."/>
            <person name="Shah Z."/>
            <person name="Kiflezghi M."/>
            <person name="Wade K."/>
            <person name="Ball S.L."/>
            <person name="Bradley K.W."/>
            <person name="Asai D.J."/>
            <person name="Bowman C.A."/>
            <person name="Russell D.A."/>
            <person name="Pope W.H."/>
            <person name="Jacobs-Sera D."/>
            <person name="Hendrix R.W."/>
            <person name="Hatfull G.F."/>
        </authorList>
    </citation>
    <scope>NUCLEOTIDE SEQUENCE [LARGE SCALE GENOMIC DNA]</scope>
    <source>
        <strain evidence="2 3">DSM 27710</strain>
    </source>
</reference>
<dbReference type="STRING" id="1391653.AKJ08_3199"/>
<dbReference type="RefSeq" id="WP_050726928.1">
    <property type="nucleotide sequence ID" value="NZ_CP012332.1"/>
</dbReference>
<accession>A0A0K1PH28</accession>
<dbReference type="EMBL" id="CP012332">
    <property type="protein sequence ID" value="AKU92812.1"/>
    <property type="molecule type" value="Genomic_DNA"/>
</dbReference>
<dbReference type="InterPro" id="IPR021776">
    <property type="entry name" value="ActD"/>
</dbReference>